<evidence type="ECO:0000256" key="3">
    <source>
        <dbReference type="ARBA" id="ARBA00009508"/>
    </source>
</evidence>
<keyword evidence="8" id="KW-0679">Respiratory chain</keyword>
<dbReference type="Pfam" id="PF05347">
    <property type="entry name" value="Complex1_LYR"/>
    <property type="match status" value="1"/>
</dbReference>
<organism evidence="18 19">
    <name type="scientific">Tolypocladium paradoxum</name>
    <dbReference type="NCBI Taxonomy" id="94208"/>
    <lineage>
        <taxon>Eukaryota</taxon>
        <taxon>Fungi</taxon>
        <taxon>Dikarya</taxon>
        <taxon>Ascomycota</taxon>
        <taxon>Pezizomycotina</taxon>
        <taxon>Sordariomycetes</taxon>
        <taxon>Hypocreomycetidae</taxon>
        <taxon>Hypocreales</taxon>
        <taxon>Ophiocordycipitaceae</taxon>
        <taxon>Tolypocladium</taxon>
    </lineage>
</organism>
<gene>
    <name evidence="18" type="ORF">TPAR_02896</name>
</gene>
<dbReference type="GO" id="GO:0006120">
    <property type="term" value="P:mitochondrial electron transport, NADH to ubiquinone"/>
    <property type="evidence" value="ECO:0007669"/>
    <property type="project" value="InterPro"/>
</dbReference>
<dbReference type="STRING" id="94208.A0A2S4L391"/>
<keyword evidence="10" id="KW-0249">Electron transport</keyword>
<dbReference type="InterPro" id="IPR008011">
    <property type="entry name" value="Complex1_LYR_dom"/>
</dbReference>
<evidence type="ECO:0000256" key="13">
    <source>
        <dbReference type="ARBA" id="ARBA00023136"/>
    </source>
</evidence>
<feature type="domain" description="Complex 1 LYR protein" evidence="17">
    <location>
        <begin position="72"/>
        <end position="117"/>
    </location>
</feature>
<name>A0A2S4L391_9HYPO</name>
<evidence type="ECO:0000256" key="16">
    <source>
        <dbReference type="SAM" id="MobiDB-lite"/>
    </source>
</evidence>
<evidence type="ECO:0000256" key="8">
    <source>
        <dbReference type="ARBA" id="ARBA00022660"/>
    </source>
</evidence>
<evidence type="ECO:0000259" key="17">
    <source>
        <dbReference type="Pfam" id="PF05347"/>
    </source>
</evidence>
<protein>
    <recommendedName>
        <fullName evidence="5">NADH dehydrogenase [ubiquinone] 1 beta subcomplex subunit 9</fullName>
    </recommendedName>
    <alternativeName>
        <fullName evidence="14">Complex I-B22</fullName>
    </alternativeName>
    <alternativeName>
        <fullName evidence="15">NADH-ubiquinone oxidoreductase B22 subunit</fullName>
    </alternativeName>
</protein>
<evidence type="ECO:0000256" key="5">
    <source>
        <dbReference type="ARBA" id="ARBA00018684"/>
    </source>
</evidence>
<dbReference type="AlphaFoldDB" id="A0A2S4L391"/>
<comment type="subunit">
    <text evidence="4">Mammalian complex I is composed of 45 different subunits.</text>
</comment>
<evidence type="ECO:0000256" key="11">
    <source>
        <dbReference type="ARBA" id="ARBA00022990"/>
    </source>
</evidence>
<feature type="compositionally biased region" description="Basic and acidic residues" evidence="16">
    <location>
        <begin position="7"/>
        <end position="16"/>
    </location>
</feature>
<comment type="function">
    <text evidence="1">Accessory subunit of the mitochondrial membrane respiratory chain NADH dehydrogenase (Complex I), that is believed to be not involved in catalysis. Complex I functions in the transfer of electrons from NADH to the respiratory chain. The immediate electron acceptor for the enzyme is believed to be ubiquinone.</text>
</comment>
<keyword evidence="12" id="KW-0496">Mitochondrion</keyword>
<keyword evidence="7" id="KW-0597">Phosphoprotein</keyword>
<evidence type="ECO:0000256" key="12">
    <source>
        <dbReference type="ARBA" id="ARBA00023128"/>
    </source>
</evidence>
<dbReference type="InterPro" id="IPR033034">
    <property type="entry name" value="NDUFB9"/>
</dbReference>
<dbReference type="InterPro" id="IPR045292">
    <property type="entry name" value="Complex1_LYR_NDUFB9_LYRM3"/>
</dbReference>
<accession>A0A2S4L391</accession>
<evidence type="ECO:0000256" key="4">
    <source>
        <dbReference type="ARBA" id="ARBA00011790"/>
    </source>
</evidence>
<dbReference type="OrthoDB" id="13598at2759"/>
<keyword evidence="11" id="KW-0007">Acetylation</keyword>
<comment type="caution">
    <text evidence="18">The sequence shown here is derived from an EMBL/GenBank/DDBJ whole genome shotgun (WGS) entry which is preliminary data.</text>
</comment>
<feature type="region of interest" description="Disordered" evidence="16">
    <location>
        <begin position="1"/>
        <end position="63"/>
    </location>
</feature>
<evidence type="ECO:0000256" key="7">
    <source>
        <dbReference type="ARBA" id="ARBA00022553"/>
    </source>
</evidence>
<evidence type="ECO:0000313" key="19">
    <source>
        <dbReference type="Proteomes" id="UP000237481"/>
    </source>
</evidence>
<evidence type="ECO:0000256" key="6">
    <source>
        <dbReference type="ARBA" id="ARBA00022448"/>
    </source>
</evidence>
<feature type="non-terminal residue" evidence="18">
    <location>
        <position position="1"/>
    </location>
</feature>
<comment type="subcellular location">
    <subcellularLocation>
        <location evidence="2">Mitochondrion inner membrane</location>
        <topology evidence="2">Peripheral membrane protein</topology>
        <orientation evidence="2">Matrix side</orientation>
    </subcellularLocation>
</comment>
<evidence type="ECO:0000256" key="1">
    <source>
        <dbReference type="ARBA" id="ARBA00002920"/>
    </source>
</evidence>
<dbReference type="CDD" id="cd20263">
    <property type="entry name" value="Complex1_LYR_NDUFB9_LYRM3"/>
    <property type="match status" value="1"/>
</dbReference>
<dbReference type="EMBL" id="PKSG01000294">
    <property type="protein sequence ID" value="POR36895.1"/>
    <property type="molecule type" value="Genomic_DNA"/>
</dbReference>
<dbReference type="GO" id="GO:0005743">
    <property type="term" value="C:mitochondrial inner membrane"/>
    <property type="evidence" value="ECO:0007669"/>
    <property type="project" value="UniProtKB-SubCell"/>
</dbReference>
<evidence type="ECO:0000256" key="9">
    <source>
        <dbReference type="ARBA" id="ARBA00022792"/>
    </source>
</evidence>
<feature type="compositionally biased region" description="Polar residues" evidence="16">
    <location>
        <begin position="45"/>
        <end position="56"/>
    </location>
</feature>
<keyword evidence="6" id="KW-0813">Transport</keyword>
<feature type="compositionally biased region" description="Basic and acidic residues" evidence="16">
    <location>
        <begin position="31"/>
        <end position="40"/>
    </location>
</feature>
<evidence type="ECO:0000256" key="14">
    <source>
        <dbReference type="ARBA" id="ARBA00030192"/>
    </source>
</evidence>
<dbReference type="PANTHER" id="PTHR12868">
    <property type="entry name" value="NADH-UBIQUINONE OXIDOREDUCTASE B22 SUBUNIT"/>
    <property type="match status" value="1"/>
</dbReference>
<comment type="similarity">
    <text evidence="3">Belongs to the complex I LYR family.</text>
</comment>
<sequence length="259" mass="29604">LETPSTHFERQPESSPRKPRPQAKSQPQTRPDSEYRHGPTRDLNPGTSQFLSTPTYTRPPVVDANTTMSSRQAALSLYRRSLKLALDWAIQRQLWRGQALYIRSLFEANRNVADPRQQRVGSTNLGKGDDCTTEEDADHIDVRPCSQRRRSCWTAGSTQIRTFRQRHPEVPSTSAICRRQFWTHPRIRPTGTELGDKELGFWEVGLCCTYGARLHVEFYKLIHNTHVAAASDIWHMLRQIGLVLVCTITSAPRRARTTS</sequence>
<keyword evidence="19" id="KW-1185">Reference proteome</keyword>
<keyword evidence="9" id="KW-0999">Mitochondrion inner membrane</keyword>
<proteinExistence type="inferred from homology"/>
<evidence type="ECO:0000313" key="18">
    <source>
        <dbReference type="EMBL" id="POR36895.1"/>
    </source>
</evidence>
<evidence type="ECO:0000256" key="10">
    <source>
        <dbReference type="ARBA" id="ARBA00022982"/>
    </source>
</evidence>
<reference evidence="18 19" key="1">
    <citation type="submission" date="2018-01" db="EMBL/GenBank/DDBJ databases">
        <title>Harnessing the power of phylogenomics to disentangle the directionality and signatures of interkingdom host jumping in the parasitic fungal genus Tolypocladium.</title>
        <authorList>
            <person name="Quandt C.A."/>
            <person name="Patterson W."/>
            <person name="Spatafora J.W."/>
        </authorList>
    </citation>
    <scope>NUCLEOTIDE SEQUENCE [LARGE SCALE GENOMIC DNA]</scope>
    <source>
        <strain evidence="18 19">NRBC 100945</strain>
    </source>
</reference>
<evidence type="ECO:0000256" key="2">
    <source>
        <dbReference type="ARBA" id="ARBA00004443"/>
    </source>
</evidence>
<dbReference type="Proteomes" id="UP000237481">
    <property type="component" value="Unassembled WGS sequence"/>
</dbReference>
<evidence type="ECO:0000256" key="15">
    <source>
        <dbReference type="ARBA" id="ARBA00032528"/>
    </source>
</evidence>
<keyword evidence="13" id="KW-0472">Membrane</keyword>
<dbReference type="PANTHER" id="PTHR12868:SF0">
    <property type="entry name" value="NADH DEHYDROGENASE [UBIQUINONE] 1 BETA SUBCOMPLEX SUBUNIT 9"/>
    <property type="match status" value="1"/>
</dbReference>